<comment type="caution">
    <text evidence="7">The sequence shown here is derived from an EMBL/GenBank/DDBJ whole genome shotgun (WGS) entry which is preliminary data.</text>
</comment>
<dbReference type="Proteomes" id="UP000297739">
    <property type="component" value="Unassembled WGS sequence"/>
</dbReference>
<keyword evidence="5" id="KW-0732">Signal</keyword>
<dbReference type="OrthoDB" id="1524066at2"/>
<feature type="chain" id="PRO_5021241452" description="Cytochrome c domain-containing protein" evidence="5">
    <location>
        <begin position="25"/>
        <end position="129"/>
    </location>
</feature>
<evidence type="ECO:0000256" key="2">
    <source>
        <dbReference type="ARBA" id="ARBA00022723"/>
    </source>
</evidence>
<evidence type="ECO:0000259" key="6">
    <source>
        <dbReference type="PROSITE" id="PS51007"/>
    </source>
</evidence>
<reference evidence="7 8" key="1">
    <citation type="submission" date="2019-04" db="EMBL/GenBank/DDBJ databases">
        <authorList>
            <person name="Feng G."/>
            <person name="Zhang J."/>
            <person name="Zhu H."/>
        </authorList>
    </citation>
    <scope>NUCLEOTIDE SEQUENCE [LARGE SCALE GENOMIC DNA]</scope>
    <source>
        <strain evidence="7 8">JCM 17223</strain>
    </source>
</reference>
<organism evidence="7 8">
    <name type="scientific">Hymenobacter elongatus</name>
    <dbReference type="NCBI Taxonomy" id="877208"/>
    <lineage>
        <taxon>Bacteria</taxon>
        <taxon>Pseudomonadati</taxon>
        <taxon>Bacteroidota</taxon>
        <taxon>Cytophagia</taxon>
        <taxon>Cytophagales</taxon>
        <taxon>Hymenobacteraceae</taxon>
        <taxon>Hymenobacter</taxon>
    </lineage>
</organism>
<proteinExistence type="predicted"/>
<dbReference type="PROSITE" id="PS51257">
    <property type="entry name" value="PROKAR_LIPOPROTEIN"/>
    <property type="match status" value="1"/>
</dbReference>
<feature type="domain" description="Cytochrome c" evidence="6">
    <location>
        <begin position="45"/>
        <end position="126"/>
    </location>
</feature>
<dbReference type="PROSITE" id="PS51007">
    <property type="entry name" value="CYTC"/>
    <property type="match status" value="1"/>
</dbReference>
<feature type="signal peptide" evidence="5">
    <location>
        <begin position="1"/>
        <end position="24"/>
    </location>
</feature>
<name>A0A4Z0PLS9_9BACT</name>
<gene>
    <name evidence="7" type="ORF">E5J99_08455</name>
</gene>
<evidence type="ECO:0000256" key="4">
    <source>
        <dbReference type="PROSITE-ProRule" id="PRU00433"/>
    </source>
</evidence>
<accession>A0A4Z0PLS9</accession>
<evidence type="ECO:0000256" key="5">
    <source>
        <dbReference type="SAM" id="SignalP"/>
    </source>
</evidence>
<dbReference type="RefSeq" id="WP_135497286.1">
    <property type="nucleotide sequence ID" value="NZ_SRLD01000013.1"/>
</dbReference>
<dbReference type="GO" id="GO:0046872">
    <property type="term" value="F:metal ion binding"/>
    <property type="evidence" value="ECO:0007669"/>
    <property type="project" value="UniProtKB-KW"/>
</dbReference>
<dbReference type="GO" id="GO:0020037">
    <property type="term" value="F:heme binding"/>
    <property type="evidence" value="ECO:0007669"/>
    <property type="project" value="InterPro"/>
</dbReference>
<keyword evidence="2 4" id="KW-0479">Metal-binding</keyword>
<keyword evidence="1 4" id="KW-0349">Heme</keyword>
<protein>
    <recommendedName>
        <fullName evidence="6">Cytochrome c domain-containing protein</fullName>
    </recommendedName>
</protein>
<dbReference type="GO" id="GO:0009055">
    <property type="term" value="F:electron transfer activity"/>
    <property type="evidence" value="ECO:0007669"/>
    <property type="project" value="InterPro"/>
</dbReference>
<dbReference type="SUPFAM" id="SSF46626">
    <property type="entry name" value="Cytochrome c"/>
    <property type="match status" value="1"/>
</dbReference>
<dbReference type="InterPro" id="IPR036909">
    <property type="entry name" value="Cyt_c-like_dom_sf"/>
</dbReference>
<dbReference type="InterPro" id="IPR009056">
    <property type="entry name" value="Cyt_c-like_dom"/>
</dbReference>
<evidence type="ECO:0000313" key="8">
    <source>
        <dbReference type="Proteomes" id="UP000297739"/>
    </source>
</evidence>
<evidence type="ECO:0000256" key="1">
    <source>
        <dbReference type="ARBA" id="ARBA00022617"/>
    </source>
</evidence>
<evidence type="ECO:0000313" key="7">
    <source>
        <dbReference type="EMBL" id="TGE17009.1"/>
    </source>
</evidence>
<dbReference type="AlphaFoldDB" id="A0A4Z0PLS9"/>
<dbReference type="EMBL" id="SRLD01000013">
    <property type="protein sequence ID" value="TGE17009.1"/>
    <property type="molecule type" value="Genomic_DNA"/>
</dbReference>
<keyword evidence="3 4" id="KW-0408">Iron</keyword>
<sequence length="129" mass="13585">MRKILPSLTARAFTGVAISLLAFATACSYSQGSEPSPCNDPTPATYTAVISPIFDAQCRSCHGATVYQTLGGGNDYSTYQAIKSQSASLILGCIQHAPGYDPMPKGGAKIPACDIERIKTWIEAGQPNN</sequence>
<keyword evidence="8" id="KW-1185">Reference proteome</keyword>
<evidence type="ECO:0000256" key="3">
    <source>
        <dbReference type="ARBA" id="ARBA00023004"/>
    </source>
</evidence>